<dbReference type="OrthoDB" id="8052050at2759"/>
<protein>
    <submittedName>
        <fullName evidence="1">Uncharacterized protein</fullName>
    </submittedName>
</protein>
<dbReference type="EMBL" id="CAJVCH010108924">
    <property type="protein sequence ID" value="CAG7724354.1"/>
    <property type="molecule type" value="Genomic_DNA"/>
</dbReference>
<gene>
    <name evidence="1" type="ORF">AFUS01_LOCUS13386</name>
</gene>
<keyword evidence="2" id="KW-1185">Reference proteome</keyword>
<proteinExistence type="predicted"/>
<feature type="non-terminal residue" evidence="1">
    <location>
        <position position="101"/>
    </location>
</feature>
<dbReference type="Proteomes" id="UP000708208">
    <property type="component" value="Unassembled WGS sequence"/>
</dbReference>
<dbReference type="AlphaFoldDB" id="A0A8J2NXW7"/>
<evidence type="ECO:0000313" key="1">
    <source>
        <dbReference type="EMBL" id="CAG7724354.1"/>
    </source>
</evidence>
<sequence length="101" mass="11433">MDLTKSKRGELLVKMCEEADLILLNGRSTSDRPAVFTYVGLQGESVIDLIWVNERCGRLIEDLSFRNSALSSHAVGKLLLNLGIQQKWTVDIRTEQLKWNS</sequence>
<organism evidence="1 2">
    <name type="scientific">Allacma fusca</name>
    <dbReference type="NCBI Taxonomy" id="39272"/>
    <lineage>
        <taxon>Eukaryota</taxon>
        <taxon>Metazoa</taxon>
        <taxon>Ecdysozoa</taxon>
        <taxon>Arthropoda</taxon>
        <taxon>Hexapoda</taxon>
        <taxon>Collembola</taxon>
        <taxon>Symphypleona</taxon>
        <taxon>Sminthuridae</taxon>
        <taxon>Allacma</taxon>
    </lineage>
</organism>
<name>A0A8J2NXW7_9HEXA</name>
<comment type="caution">
    <text evidence="1">The sequence shown here is derived from an EMBL/GenBank/DDBJ whole genome shotgun (WGS) entry which is preliminary data.</text>
</comment>
<feature type="non-terminal residue" evidence="1">
    <location>
        <position position="1"/>
    </location>
</feature>
<accession>A0A8J2NXW7</accession>
<reference evidence="1" key="1">
    <citation type="submission" date="2021-06" db="EMBL/GenBank/DDBJ databases">
        <authorList>
            <person name="Hodson N. C."/>
            <person name="Mongue J. A."/>
            <person name="Jaron S. K."/>
        </authorList>
    </citation>
    <scope>NUCLEOTIDE SEQUENCE</scope>
</reference>
<evidence type="ECO:0000313" key="2">
    <source>
        <dbReference type="Proteomes" id="UP000708208"/>
    </source>
</evidence>